<evidence type="ECO:0000256" key="2">
    <source>
        <dbReference type="ARBA" id="ARBA00010446"/>
    </source>
</evidence>
<proteinExistence type="inferred from homology"/>
<feature type="chain" id="PRO_5013988785" description="Hydrophobin" evidence="7">
    <location>
        <begin position="19"/>
        <end position="112"/>
    </location>
</feature>
<comment type="similarity">
    <text evidence="2 7">Belongs to the fungal hydrophobin family.</text>
</comment>
<dbReference type="Proteomes" id="UP000054477">
    <property type="component" value="Unassembled WGS sequence"/>
</dbReference>
<dbReference type="AlphaFoldDB" id="A0A0C9WID5"/>
<dbReference type="STRING" id="1095629.A0A0C9WID5"/>
<evidence type="ECO:0000256" key="3">
    <source>
        <dbReference type="ARBA" id="ARBA00022512"/>
    </source>
</evidence>
<dbReference type="Pfam" id="PF01185">
    <property type="entry name" value="Hydrophobin"/>
    <property type="match status" value="1"/>
</dbReference>
<evidence type="ECO:0000256" key="1">
    <source>
        <dbReference type="ARBA" id="ARBA00004191"/>
    </source>
</evidence>
<evidence type="ECO:0000256" key="4">
    <source>
        <dbReference type="ARBA" id="ARBA00022525"/>
    </source>
</evidence>
<reference evidence="9" key="2">
    <citation type="submission" date="2015-01" db="EMBL/GenBank/DDBJ databases">
        <title>Evolutionary Origins and Diversification of the Mycorrhizal Mutualists.</title>
        <authorList>
            <consortium name="DOE Joint Genome Institute"/>
            <consortium name="Mycorrhizal Genomics Consortium"/>
            <person name="Kohler A."/>
            <person name="Kuo A."/>
            <person name="Nagy L.G."/>
            <person name="Floudas D."/>
            <person name="Copeland A."/>
            <person name="Barry K.W."/>
            <person name="Cichocki N."/>
            <person name="Veneault-Fourrey C."/>
            <person name="LaButti K."/>
            <person name="Lindquist E.A."/>
            <person name="Lipzen A."/>
            <person name="Lundell T."/>
            <person name="Morin E."/>
            <person name="Murat C."/>
            <person name="Riley R."/>
            <person name="Ohm R."/>
            <person name="Sun H."/>
            <person name="Tunlid A."/>
            <person name="Henrissat B."/>
            <person name="Grigoriev I.V."/>
            <person name="Hibbett D.S."/>
            <person name="Martin F."/>
        </authorList>
    </citation>
    <scope>NUCLEOTIDE SEQUENCE [LARGE SCALE GENOMIC DNA]</scope>
    <source>
        <strain evidence="9">LaAM-08-1</strain>
    </source>
</reference>
<dbReference type="GO" id="GO:0009277">
    <property type="term" value="C:fungal-type cell wall"/>
    <property type="evidence" value="ECO:0007669"/>
    <property type="project" value="InterPro"/>
</dbReference>
<evidence type="ECO:0000313" key="9">
    <source>
        <dbReference type="Proteomes" id="UP000054477"/>
    </source>
</evidence>
<evidence type="ECO:0000256" key="6">
    <source>
        <dbReference type="ARBA" id="ARBA00023157"/>
    </source>
</evidence>
<dbReference type="PROSITE" id="PS00956">
    <property type="entry name" value="HYDROPHOBIN"/>
    <property type="match status" value="1"/>
</dbReference>
<accession>A0A0C9WID5</accession>
<keyword evidence="9" id="KW-1185">Reference proteome</keyword>
<keyword evidence="5 7" id="KW-0732">Signal</keyword>
<dbReference type="InterPro" id="IPR001338">
    <property type="entry name" value="Class_I_Hydrophobin"/>
</dbReference>
<reference evidence="8 9" key="1">
    <citation type="submission" date="2014-04" db="EMBL/GenBank/DDBJ databases">
        <authorList>
            <consortium name="DOE Joint Genome Institute"/>
            <person name="Kuo A."/>
            <person name="Kohler A."/>
            <person name="Nagy L.G."/>
            <person name="Floudas D."/>
            <person name="Copeland A."/>
            <person name="Barry K.W."/>
            <person name="Cichocki N."/>
            <person name="Veneault-Fourrey C."/>
            <person name="LaButti K."/>
            <person name="Lindquist E.A."/>
            <person name="Lipzen A."/>
            <person name="Lundell T."/>
            <person name="Morin E."/>
            <person name="Murat C."/>
            <person name="Sun H."/>
            <person name="Tunlid A."/>
            <person name="Henrissat B."/>
            <person name="Grigoriev I.V."/>
            <person name="Hibbett D.S."/>
            <person name="Martin F."/>
            <person name="Nordberg H.P."/>
            <person name="Cantor M.N."/>
            <person name="Hua S.X."/>
        </authorList>
    </citation>
    <scope>NUCLEOTIDE SEQUENCE [LARGE SCALE GENOMIC DNA]</scope>
    <source>
        <strain evidence="8 9">LaAM-08-1</strain>
    </source>
</reference>
<keyword evidence="3 7" id="KW-0134">Cell wall</keyword>
<dbReference type="HOGENOM" id="CLU_105134_2_0_1"/>
<protein>
    <recommendedName>
        <fullName evidence="7">Hydrophobin</fullName>
    </recommendedName>
</protein>
<evidence type="ECO:0000256" key="5">
    <source>
        <dbReference type="ARBA" id="ARBA00022729"/>
    </source>
</evidence>
<organism evidence="8 9">
    <name type="scientific">Laccaria amethystina LaAM-08-1</name>
    <dbReference type="NCBI Taxonomy" id="1095629"/>
    <lineage>
        <taxon>Eukaryota</taxon>
        <taxon>Fungi</taxon>
        <taxon>Dikarya</taxon>
        <taxon>Basidiomycota</taxon>
        <taxon>Agaricomycotina</taxon>
        <taxon>Agaricomycetes</taxon>
        <taxon>Agaricomycetidae</taxon>
        <taxon>Agaricales</taxon>
        <taxon>Agaricineae</taxon>
        <taxon>Hydnangiaceae</taxon>
        <taxon>Laccaria</taxon>
    </lineage>
</organism>
<dbReference type="EMBL" id="KN838886">
    <property type="protein sequence ID" value="KIJ92754.1"/>
    <property type="molecule type" value="Genomic_DNA"/>
</dbReference>
<keyword evidence="4 7" id="KW-0964">Secreted</keyword>
<dbReference type="InterPro" id="IPR019778">
    <property type="entry name" value="Class_I_Hydrophobin_CS"/>
</dbReference>
<feature type="signal peptide" evidence="7">
    <location>
        <begin position="1"/>
        <end position="18"/>
    </location>
</feature>
<gene>
    <name evidence="8" type="ORF">K443DRAFT_648165</name>
</gene>
<keyword evidence="6 7" id="KW-1015">Disulfide bond</keyword>
<evidence type="ECO:0000313" key="8">
    <source>
        <dbReference type="EMBL" id="KIJ92754.1"/>
    </source>
</evidence>
<name>A0A0C9WID5_9AGAR</name>
<dbReference type="OrthoDB" id="4225815at2759"/>
<evidence type="ECO:0000256" key="7">
    <source>
        <dbReference type="RuleBase" id="RU365009"/>
    </source>
</evidence>
<dbReference type="GO" id="GO:0005199">
    <property type="term" value="F:structural constituent of cell wall"/>
    <property type="evidence" value="ECO:0007669"/>
    <property type="project" value="InterPro"/>
</dbReference>
<sequence length="112" mass="11011">MFSKVLFVAATLATFVAATPVPGGGDGVNNSCNTGSLQCCNQTFSSTSGTAGLLGALLNLNLGQLTGQIGLSCSPISVIGAGQGASCTQQPVCCSGNTYYGLINVGCSPISL</sequence>
<dbReference type="CDD" id="cd23507">
    <property type="entry name" value="hydrophobin_I"/>
    <property type="match status" value="1"/>
</dbReference>
<dbReference type="SMART" id="SM00075">
    <property type="entry name" value="HYDRO"/>
    <property type="match status" value="1"/>
</dbReference>
<comment type="subcellular location">
    <subcellularLocation>
        <location evidence="1 7">Secreted</location>
        <location evidence="1 7">Cell wall</location>
    </subcellularLocation>
</comment>